<keyword evidence="1" id="KW-0812">Transmembrane</keyword>
<dbReference type="AlphaFoldDB" id="A0A8J7YI97"/>
<accession>A0A8J7YI97</accession>
<evidence type="ECO:0000313" key="3">
    <source>
        <dbReference type="Proteomes" id="UP000783863"/>
    </source>
</evidence>
<protein>
    <submittedName>
        <fullName evidence="2">Uncharacterized protein</fullName>
    </submittedName>
</protein>
<proteinExistence type="predicted"/>
<dbReference type="RefSeq" id="WP_220587430.1">
    <property type="nucleotide sequence ID" value="NZ_RKLQ01000001.1"/>
</dbReference>
<evidence type="ECO:0000256" key="1">
    <source>
        <dbReference type="SAM" id="Phobius"/>
    </source>
</evidence>
<feature type="transmembrane region" description="Helical" evidence="1">
    <location>
        <begin position="70"/>
        <end position="102"/>
    </location>
</feature>
<keyword evidence="3" id="KW-1185">Reference proteome</keyword>
<gene>
    <name evidence="2" type="ORF">EGD98_05950</name>
</gene>
<keyword evidence="1" id="KW-1133">Transmembrane helix</keyword>
<evidence type="ECO:0000313" key="2">
    <source>
        <dbReference type="EMBL" id="MBX0303214.1"/>
    </source>
</evidence>
<name>A0A8J7YI97_9EURY</name>
<organism evidence="2 3">
    <name type="scientific">Haloarcula salinisoli</name>
    <dbReference type="NCBI Taxonomy" id="2487746"/>
    <lineage>
        <taxon>Archaea</taxon>
        <taxon>Methanobacteriati</taxon>
        <taxon>Methanobacteriota</taxon>
        <taxon>Stenosarchaea group</taxon>
        <taxon>Halobacteria</taxon>
        <taxon>Halobacteriales</taxon>
        <taxon>Haloarculaceae</taxon>
        <taxon>Haloarcula</taxon>
    </lineage>
</organism>
<dbReference type="EMBL" id="RKLQ01000001">
    <property type="protein sequence ID" value="MBX0303214.1"/>
    <property type="molecule type" value="Genomic_DNA"/>
</dbReference>
<keyword evidence="1" id="KW-0472">Membrane</keyword>
<feature type="transmembrane region" description="Helical" evidence="1">
    <location>
        <begin position="40"/>
        <end position="58"/>
    </location>
</feature>
<comment type="caution">
    <text evidence="2">The sequence shown here is derived from an EMBL/GenBank/DDBJ whole genome shotgun (WGS) entry which is preliminary data.</text>
</comment>
<dbReference type="Proteomes" id="UP000783863">
    <property type="component" value="Unassembled WGS sequence"/>
</dbReference>
<feature type="transmembrane region" description="Helical" evidence="1">
    <location>
        <begin position="16"/>
        <end position="34"/>
    </location>
</feature>
<sequence>MDIRSRLSAIQTERGLFALGAIITGVLTVLVFRSGNQDQGALFAAFSIYLGGAATPAIRDNVTQYKRTGAIALGGVGIVAIIMGISSGLPYLFIIGAIAAMFNLF</sequence>
<reference evidence="2" key="1">
    <citation type="submission" date="2021-06" db="EMBL/GenBank/DDBJ databases">
        <title>Halomicroarcula sp. F24A a new haloarchaeum isolated from saline soil.</title>
        <authorList>
            <person name="Duran-Viseras A."/>
            <person name="Sanchez-Porro C."/>
            <person name="Ventosa A."/>
        </authorList>
    </citation>
    <scope>NUCLEOTIDE SEQUENCE</scope>
    <source>
        <strain evidence="2">F24A</strain>
    </source>
</reference>